<proteinExistence type="predicted"/>
<protein>
    <recommendedName>
        <fullName evidence="1">ATP-dependent RNA helicase Ski2/MTR4 C-terminal domain-containing protein</fullName>
    </recommendedName>
</protein>
<organism evidence="2 3">
    <name type="scientific">Agaricus bisporus var. burnettii (strain JB137-S8 / ATCC MYA-4627 / FGSC 10392)</name>
    <name type="common">White button mushroom</name>
    <dbReference type="NCBI Taxonomy" id="597362"/>
    <lineage>
        <taxon>Eukaryota</taxon>
        <taxon>Fungi</taxon>
        <taxon>Dikarya</taxon>
        <taxon>Basidiomycota</taxon>
        <taxon>Agaricomycotina</taxon>
        <taxon>Agaricomycetes</taxon>
        <taxon>Agaricomycetidae</taxon>
        <taxon>Agaricales</taxon>
        <taxon>Agaricineae</taxon>
        <taxon>Agaricaceae</taxon>
        <taxon>Agaricus</taxon>
    </lineage>
</organism>
<feature type="domain" description="ATP-dependent RNA helicase Ski2/MTR4 C-terminal" evidence="1">
    <location>
        <begin position="1"/>
        <end position="135"/>
    </location>
</feature>
<dbReference type="OrthoDB" id="64767at2759"/>
<dbReference type="InterPro" id="IPR012961">
    <property type="entry name" value="Ski2/MTR4_C"/>
</dbReference>
<name>K5XQL2_AGABU</name>
<sequence>MNGRVTCEISSEDELLLTELIFNGVFNALEPEVFAEKEYKLAAPLCVMREFARRTAKVSEESKVSIDENEYLSSFKVEVIDAVVHWCRGSSFTDILKESRPMAQDAKAIGTGELKEKFEKTSEMLERPNSIIFYS</sequence>
<dbReference type="eggNOG" id="KOG0948">
    <property type="taxonomic scope" value="Eukaryota"/>
</dbReference>
<dbReference type="Proteomes" id="UP000008493">
    <property type="component" value="Unassembled WGS sequence"/>
</dbReference>
<dbReference type="EMBL" id="JH971398">
    <property type="protein sequence ID" value="EKM77070.1"/>
    <property type="molecule type" value="Genomic_DNA"/>
</dbReference>
<evidence type="ECO:0000313" key="2">
    <source>
        <dbReference type="EMBL" id="EKM77070.1"/>
    </source>
</evidence>
<dbReference type="KEGG" id="abp:AGABI1DRAFT101993"/>
<evidence type="ECO:0000313" key="3">
    <source>
        <dbReference type="Proteomes" id="UP000008493"/>
    </source>
</evidence>
<dbReference type="STRING" id="597362.K5XQL2"/>
<dbReference type="Gene3D" id="1.10.3380.30">
    <property type="match status" value="1"/>
</dbReference>
<dbReference type="GeneID" id="18821832"/>
<dbReference type="Pfam" id="PF08148">
    <property type="entry name" value="DSHCT"/>
    <property type="match status" value="1"/>
</dbReference>
<dbReference type="HOGENOM" id="CLU_1885158_0_0_1"/>
<keyword evidence="3" id="KW-1185">Reference proteome</keyword>
<gene>
    <name evidence="2" type="ORF">AGABI1DRAFT_101993</name>
</gene>
<dbReference type="SMART" id="SM01142">
    <property type="entry name" value="DSHCT"/>
    <property type="match status" value="1"/>
</dbReference>
<accession>K5XQL2</accession>
<reference evidence="3" key="1">
    <citation type="journal article" date="2012" name="Proc. Natl. Acad. Sci. U.S.A.">
        <title>Genome sequence of the button mushroom Agaricus bisporus reveals mechanisms governing adaptation to a humic-rich ecological niche.</title>
        <authorList>
            <person name="Morin E."/>
            <person name="Kohler A."/>
            <person name="Baker A.R."/>
            <person name="Foulongne-Oriol M."/>
            <person name="Lombard V."/>
            <person name="Nagy L.G."/>
            <person name="Ohm R.A."/>
            <person name="Patyshakuliyeva A."/>
            <person name="Brun A."/>
            <person name="Aerts A.L."/>
            <person name="Bailey A.M."/>
            <person name="Billette C."/>
            <person name="Coutinho P.M."/>
            <person name="Deakin G."/>
            <person name="Doddapaneni H."/>
            <person name="Floudas D."/>
            <person name="Grimwood J."/>
            <person name="Hilden K."/>
            <person name="Kuees U."/>
            <person name="LaButti K.M."/>
            <person name="Lapidus A."/>
            <person name="Lindquist E.A."/>
            <person name="Lucas S.M."/>
            <person name="Murat C."/>
            <person name="Riley R.W."/>
            <person name="Salamov A.A."/>
            <person name="Schmutz J."/>
            <person name="Subramanian V."/>
            <person name="Woesten H.A.B."/>
            <person name="Xu J."/>
            <person name="Eastwood D.C."/>
            <person name="Foster G.D."/>
            <person name="Sonnenberg A.S."/>
            <person name="Cullen D."/>
            <person name="de Vries R.P."/>
            <person name="Lundell T."/>
            <person name="Hibbett D.S."/>
            <person name="Henrissat B."/>
            <person name="Burton K.S."/>
            <person name="Kerrigan R.W."/>
            <person name="Challen M.P."/>
            <person name="Grigoriev I.V."/>
            <person name="Martin F."/>
        </authorList>
    </citation>
    <scope>NUCLEOTIDE SEQUENCE [LARGE SCALE GENOMIC DNA]</scope>
    <source>
        <strain evidence="3">JB137-S8 / ATCC MYA-4627 / FGSC 10392</strain>
    </source>
</reference>
<dbReference type="InParanoid" id="K5XQL2"/>
<dbReference type="RefSeq" id="XP_007332363.1">
    <property type="nucleotide sequence ID" value="XM_007332301.1"/>
</dbReference>
<dbReference type="AlphaFoldDB" id="K5XQL2"/>
<evidence type="ECO:0000259" key="1">
    <source>
        <dbReference type="SMART" id="SM01142"/>
    </source>
</evidence>